<reference evidence="2 3" key="1">
    <citation type="submission" date="2017-04" db="EMBL/GenBank/DDBJ databases">
        <title>Bacillus krulwichiae AM31D Genome sequencing and assembly.</title>
        <authorList>
            <person name="Krulwich T.A."/>
            <person name="Anastor L."/>
            <person name="Ehrlich R."/>
            <person name="Ehrlich G.D."/>
            <person name="Janto B."/>
        </authorList>
    </citation>
    <scope>NUCLEOTIDE SEQUENCE [LARGE SCALE GENOMIC DNA]</scope>
    <source>
        <strain evidence="2 3">AM31D</strain>
    </source>
</reference>
<name>A0A1X9M9D7_9BACI</name>
<evidence type="ECO:0000313" key="3">
    <source>
        <dbReference type="Proteomes" id="UP000193006"/>
    </source>
</evidence>
<proteinExistence type="predicted"/>
<dbReference type="RefSeq" id="WP_066158383.1">
    <property type="nucleotide sequence ID" value="NZ_CP020814.1"/>
</dbReference>
<dbReference type="EMBL" id="CP020814">
    <property type="protein sequence ID" value="ARK28783.1"/>
    <property type="molecule type" value="Genomic_DNA"/>
</dbReference>
<protein>
    <recommendedName>
        <fullName evidence="4">Lipoprotein</fullName>
    </recommendedName>
</protein>
<keyword evidence="3" id="KW-1185">Reference proteome</keyword>
<evidence type="ECO:0000313" key="2">
    <source>
        <dbReference type="EMBL" id="ARK28783.1"/>
    </source>
</evidence>
<dbReference type="Proteomes" id="UP000193006">
    <property type="component" value="Chromosome"/>
</dbReference>
<dbReference type="PROSITE" id="PS51257">
    <property type="entry name" value="PROKAR_LIPOPROTEIN"/>
    <property type="match status" value="1"/>
</dbReference>
<feature type="signal peptide" evidence="1">
    <location>
        <begin position="1"/>
        <end position="22"/>
    </location>
</feature>
<keyword evidence="1" id="KW-0732">Signal</keyword>
<evidence type="ECO:0000256" key="1">
    <source>
        <dbReference type="SAM" id="SignalP"/>
    </source>
</evidence>
<dbReference type="KEGG" id="bkw:BkAM31D_02355"/>
<feature type="chain" id="PRO_5011010369" description="Lipoprotein" evidence="1">
    <location>
        <begin position="23"/>
        <end position="156"/>
    </location>
</feature>
<dbReference type="STRING" id="199441.BkAM31D_02355"/>
<sequence precursor="true">MKKVLLLLLSCIWVLGACGADAEEVVSEDVAEKKTEMTDTEALNYLEQITYRYIEGVNEENGSFEQKSALQAGLRACDTVIAEIEEEYGGDVTVASEIIDLANGVKNTMREVLDGNYDDLEDKNYAIGVLIGSISEEYLDGELPPTLKYGLELDGK</sequence>
<dbReference type="AlphaFoldDB" id="A0A1X9M9D7"/>
<accession>A0A1X9M9D7</accession>
<evidence type="ECO:0008006" key="4">
    <source>
        <dbReference type="Google" id="ProtNLM"/>
    </source>
</evidence>
<organism evidence="2 3">
    <name type="scientific">Halalkalibacter krulwichiae</name>
    <dbReference type="NCBI Taxonomy" id="199441"/>
    <lineage>
        <taxon>Bacteria</taxon>
        <taxon>Bacillati</taxon>
        <taxon>Bacillota</taxon>
        <taxon>Bacilli</taxon>
        <taxon>Bacillales</taxon>
        <taxon>Bacillaceae</taxon>
        <taxon>Halalkalibacter</taxon>
    </lineage>
</organism>
<gene>
    <name evidence="2" type="ORF">BkAM31D_02355</name>
</gene>